<dbReference type="EMBL" id="LR899014">
    <property type="protein sequence ID" value="CAD7092663.1"/>
    <property type="molecule type" value="Genomic_DNA"/>
</dbReference>
<dbReference type="GO" id="GO:0046983">
    <property type="term" value="F:protein dimerization activity"/>
    <property type="evidence" value="ECO:0007669"/>
    <property type="project" value="InterPro"/>
</dbReference>
<dbReference type="PANTHER" id="PTHR46880">
    <property type="entry name" value="RAS-ASSOCIATING DOMAIN-CONTAINING PROTEIN"/>
    <property type="match status" value="1"/>
</dbReference>
<dbReference type="SUPFAM" id="SSF53098">
    <property type="entry name" value="Ribonuclease H-like"/>
    <property type="match status" value="1"/>
</dbReference>
<dbReference type="AlphaFoldDB" id="A0A7R8V4H8"/>
<dbReference type="InterPro" id="IPR008906">
    <property type="entry name" value="HATC_C_dom"/>
</dbReference>
<name>A0A7R8V4H8_HERIL</name>
<dbReference type="InterPro" id="IPR012337">
    <property type="entry name" value="RNaseH-like_sf"/>
</dbReference>
<dbReference type="Pfam" id="PF05699">
    <property type="entry name" value="Dimer_Tnp_hAT"/>
    <property type="match status" value="1"/>
</dbReference>
<accession>A0A7R8V4H8</accession>
<keyword evidence="3" id="KW-1185">Reference proteome</keyword>
<dbReference type="OrthoDB" id="7762031at2759"/>
<proteinExistence type="predicted"/>
<protein>
    <recommendedName>
        <fullName evidence="1">HAT C-terminal dimerisation domain-containing protein</fullName>
    </recommendedName>
</protein>
<evidence type="ECO:0000259" key="1">
    <source>
        <dbReference type="Pfam" id="PF05699"/>
    </source>
</evidence>
<feature type="domain" description="HAT C-terminal dimerisation" evidence="1">
    <location>
        <begin position="115"/>
        <end position="196"/>
    </location>
</feature>
<dbReference type="Proteomes" id="UP000594454">
    <property type="component" value="Chromosome 6"/>
</dbReference>
<sequence>MFLDSTSEFNLPPECLLDLESIYLGIKVECFLITNEINVIEIDTFKNKCRNFYIEAVLQIFKRFDLNNSFFRNLSIIAPDNVYACIYKSIAPLLQQVPRLLADNIQEIDSEYRTLINFVKDKEQILDIEEFWRMVARIEIGNEQAFPNLVKLVFAILSFPHSSANVERVFSQVNLMKTKIRNRLENATIKACLQTKGLLKLQNSDCTNFKVTTEMRKKCNKAIRRENKRSPPREGRITSQGSRLCSCERSVCARVFAVPQACRAAVVRSSRRPLEDCLAAPGALYVTARKRGRRPESFRHGLNTQGHLHSALVKIVKFTWTNRGPYTMGALV</sequence>
<dbReference type="PANTHER" id="PTHR46880:SF5">
    <property type="entry name" value="DUF4371 DOMAIN-CONTAINING PROTEIN"/>
    <property type="match status" value="1"/>
</dbReference>
<evidence type="ECO:0000313" key="3">
    <source>
        <dbReference type="Proteomes" id="UP000594454"/>
    </source>
</evidence>
<organism evidence="2 3">
    <name type="scientific">Hermetia illucens</name>
    <name type="common">Black soldier fly</name>
    <dbReference type="NCBI Taxonomy" id="343691"/>
    <lineage>
        <taxon>Eukaryota</taxon>
        <taxon>Metazoa</taxon>
        <taxon>Ecdysozoa</taxon>
        <taxon>Arthropoda</taxon>
        <taxon>Hexapoda</taxon>
        <taxon>Insecta</taxon>
        <taxon>Pterygota</taxon>
        <taxon>Neoptera</taxon>
        <taxon>Endopterygota</taxon>
        <taxon>Diptera</taxon>
        <taxon>Brachycera</taxon>
        <taxon>Stratiomyomorpha</taxon>
        <taxon>Stratiomyidae</taxon>
        <taxon>Hermetiinae</taxon>
        <taxon>Hermetia</taxon>
    </lineage>
</organism>
<gene>
    <name evidence="2" type="ORF">HERILL_LOCUS15001</name>
</gene>
<evidence type="ECO:0000313" key="2">
    <source>
        <dbReference type="EMBL" id="CAD7092663.1"/>
    </source>
</evidence>
<dbReference type="InParanoid" id="A0A7R8V4H8"/>
<reference evidence="2 3" key="1">
    <citation type="submission" date="2020-11" db="EMBL/GenBank/DDBJ databases">
        <authorList>
            <person name="Wallbank WR R."/>
            <person name="Pardo Diaz C."/>
            <person name="Kozak K."/>
            <person name="Martin S."/>
            <person name="Jiggins C."/>
            <person name="Moest M."/>
            <person name="Warren A I."/>
            <person name="Generalovic N T."/>
            <person name="Byers J.R.P. K."/>
            <person name="Montejo-Kovacevich G."/>
            <person name="Yen C E."/>
        </authorList>
    </citation>
    <scope>NUCLEOTIDE SEQUENCE [LARGE SCALE GENOMIC DNA]</scope>
</reference>